<evidence type="ECO:0000313" key="11">
    <source>
        <dbReference type="Proteomes" id="UP000230056"/>
    </source>
</evidence>
<dbReference type="PANTHER" id="PTHR43553">
    <property type="entry name" value="HEAVY METAL TRANSPORTER"/>
    <property type="match status" value="1"/>
</dbReference>
<dbReference type="PANTHER" id="PTHR43553:SF27">
    <property type="entry name" value="ENERGY-COUPLING FACTOR TRANSPORTER ATP-BINDING PROTEIN ECFA2"/>
    <property type="match status" value="1"/>
</dbReference>
<reference evidence="10 11" key="1">
    <citation type="submission" date="2017-11" db="EMBL/GenBank/DDBJ databases">
        <title>Genome sequencing of Fusobacterium periodonticum KCOM 1261.</title>
        <authorList>
            <person name="Kook J.-K."/>
            <person name="Park S.-N."/>
            <person name="Lim Y.K."/>
        </authorList>
    </citation>
    <scope>NUCLEOTIDE SEQUENCE [LARGE SCALE GENOMIC DNA]</scope>
    <source>
        <strain evidence="10 11">KCOM 1261</strain>
    </source>
</reference>
<dbReference type="FunFam" id="3.40.50.300:FF:000224">
    <property type="entry name" value="Energy-coupling factor transporter ATP-binding protein EcfA"/>
    <property type="match status" value="1"/>
</dbReference>
<comment type="subcellular location">
    <subcellularLocation>
        <location evidence="1">Cell membrane</location>
        <topology evidence="1">Peripheral membrane protein</topology>
    </subcellularLocation>
</comment>
<dbReference type="RefSeq" id="WP_100025258.1">
    <property type="nucleotide sequence ID" value="NZ_CP024699.1"/>
</dbReference>
<evidence type="ECO:0000256" key="4">
    <source>
        <dbReference type="ARBA" id="ARBA00022475"/>
    </source>
</evidence>
<dbReference type="GO" id="GO:0043190">
    <property type="term" value="C:ATP-binding cassette (ABC) transporter complex"/>
    <property type="evidence" value="ECO:0007669"/>
    <property type="project" value="TreeGrafter"/>
</dbReference>
<dbReference type="InterPro" id="IPR003439">
    <property type="entry name" value="ABC_transporter-like_ATP-bd"/>
</dbReference>
<dbReference type="InterPro" id="IPR050095">
    <property type="entry name" value="ECF_ABC_transporter_ATP-bd"/>
</dbReference>
<dbReference type="GO" id="GO:0005524">
    <property type="term" value="F:ATP binding"/>
    <property type="evidence" value="ECO:0007669"/>
    <property type="project" value="UniProtKB-KW"/>
</dbReference>
<dbReference type="EMBL" id="CP024699">
    <property type="protein sequence ID" value="ATV59957.1"/>
    <property type="molecule type" value="Genomic_DNA"/>
</dbReference>
<comment type="similarity">
    <text evidence="2">Belongs to the ABC transporter superfamily.</text>
</comment>
<evidence type="ECO:0000256" key="6">
    <source>
        <dbReference type="ARBA" id="ARBA00022840"/>
    </source>
</evidence>
<gene>
    <name evidence="10" type="ORF">CTM72_09680</name>
</gene>
<accession>A0A2D3NX25</accession>
<dbReference type="SUPFAM" id="SSF52540">
    <property type="entry name" value="P-loop containing nucleoside triphosphate hydrolases"/>
    <property type="match status" value="1"/>
</dbReference>
<feature type="domain" description="ABC transporter" evidence="9">
    <location>
        <begin position="3"/>
        <end position="231"/>
    </location>
</feature>
<dbReference type="CDD" id="cd03225">
    <property type="entry name" value="ABC_cobalt_CbiO_domain1"/>
    <property type="match status" value="1"/>
</dbReference>
<proteinExistence type="inferred from homology"/>
<organism evidence="10 11">
    <name type="scientific">Fusobacterium pseudoperiodonticum</name>
    <dbReference type="NCBI Taxonomy" id="2663009"/>
    <lineage>
        <taxon>Bacteria</taxon>
        <taxon>Fusobacteriati</taxon>
        <taxon>Fusobacteriota</taxon>
        <taxon>Fusobacteriia</taxon>
        <taxon>Fusobacteriales</taxon>
        <taxon>Fusobacteriaceae</taxon>
        <taxon>Fusobacterium</taxon>
    </lineage>
</organism>
<dbReference type="Gene3D" id="3.40.50.300">
    <property type="entry name" value="P-loop containing nucleotide triphosphate hydrolases"/>
    <property type="match status" value="1"/>
</dbReference>
<keyword evidence="6 10" id="KW-0067">ATP-binding</keyword>
<dbReference type="PROSITE" id="PS00211">
    <property type="entry name" value="ABC_TRANSPORTER_1"/>
    <property type="match status" value="1"/>
</dbReference>
<keyword evidence="5" id="KW-0547">Nucleotide-binding</keyword>
<dbReference type="GO" id="GO:0042626">
    <property type="term" value="F:ATPase-coupled transmembrane transporter activity"/>
    <property type="evidence" value="ECO:0007669"/>
    <property type="project" value="TreeGrafter"/>
</dbReference>
<protein>
    <submittedName>
        <fullName evidence="10">ABC transporter ATP-binding protein</fullName>
    </submittedName>
</protein>
<keyword evidence="4" id="KW-1003">Cell membrane</keyword>
<dbReference type="Proteomes" id="UP000230056">
    <property type="component" value="Chromosome"/>
</dbReference>
<dbReference type="InterPro" id="IPR015856">
    <property type="entry name" value="ABC_transpr_CbiO/EcfA_su"/>
</dbReference>
<dbReference type="InterPro" id="IPR003593">
    <property type="entry name" value="AAA+_ATPase"/>
</dbReference>
<evidence type="ECO:0000313" key="10">
    <source>
        <dbReference type="EMBL" id="ATV59957.1"/>
    </source>
</evidence>
<dbReference type="InterPro" id="IPR027417">
    <property type="entry name" value="P-loop_NTPase"/>
</dbReference>
<dbReference type="GO" id="GO:0016887">
    <property type="term" value="F:ATP hydrolysis activity"/>
    <property type="evidence" value="ECO:0007669"/>
    <property type="project" value="InterPro"/>
</dbReference>
<evidence type="ECO:0000256" key="7">
    <source>
        <dbReference type="ARBA" id="ARBA00022967"/>
    </source>
</evidence>
<keyword evidence="7" id="KW-1278">Translocase</keyword>
<evidence type="ECO:0000256" key="3">
    <source>
        <dbReference type="ARBA" id="ARBA00022448"/>
    </source>
</evidence>
<evidence type="ECO:0000259" key="9">
    <source>
        <dbReference type="PROSITE" id="PS50893"/>
    </source>
</evidence>
<evidence type="ECO:0000256" key="5">
    <source>
        <dbReference type="ARBA" id="ARBA00022741"/>
    </source>
</evidence>
<name>A0A2D3NX25_9FUSO</name>
<dbReference type="PROSITE" id="PS50893">
    <property type="entry name" value="ABC_TRANSPORTER_2"/>
    <property type="match status" value="1"/>
</dbReference>
<keyword evidence="3" id="KW-0813">Transport</keyword>
<evidence type="ECO:0000256" key="1">
    <source>
        <dbReference type="ARBA" id="ARBA00004202"/>
    </source>
</evidence>
<evidence type="ECO:0000256" key="8">
    <source>
        <dbReference type="ARBA" id="ARBA00023136"/>
    </source>
</evidence>
<keyword evidence="8" id="KW-0472">Membrane</keyword>
<dbReference type="SMART" id="SM00382">
    <property type="entry name" value="AAA"/>
    <property type="match status" value="1"/>
</dbReference>
<evidence type="ECO:0000256" key="2">
    <source>
        <dbReference type="ARBA" id="ARBA00005417"/>
    </source>
</evidence>
<dbReference type="AlphaFoldDB" id="A0A2D3NX25"/>
<dbReference type="InterPro" id="IPR017871">
    <property type="entry name" value="ABC_transporter-like_CS"/>
</dbReference>
<sequence>MKISIKNLSYSYSGFNDEKNAIKDINLEINSNKRIAIVGHTGSGKSTLLKLIKGLLKHQTGEISIDGSFEDIGYIFQYPEHQIFETTIFKDVSFGLKKLKLSEKDLTERVEKALQLVGLDKDYLHRSTLNLSGGEKRKVALAGVFIMENQLLLLDEATVGLDPESKNELFKILLNWQKESNSGFIFSSHDMNDVLNYAEEVIVMSEGKVLYHTKPSELFEKYSASLESLGLVLPKSIDFLNRLNKILKNPLKFENEIKEEDILKAIEERLENKG</sequence>
<dbReference type="Pfam" id="PF00005">
    <property type="entry name" value="ABC_tran"/>
    <property type="match status" value="1"/>
</dbReference>